<feature type="region of interest" description="Disordered" evidence="2">
    <location>
        <begin position="436"/>
        <end position="468"/>
    </location>
</feature>
<feature type="compositionally biased region" description="Low complexity" evidence="2">
    <location>
        <begin position="123"/>
        <end position="132"/>
    </location>
</feature>
<dbReference type="Proteomes" id="UP000604046">
    <property type="component" value="Unassembled WGS sequence"/>
</dbReference>
<keyword evidence="1" id="KW-0863">Zinc-finger</keyword>
<gene>
    <name evidence="4" type="ORF">SNAT2548_LOCUS20528</name>
</gene>
<keyword evidence="5" id="KW-1185">Reference proteome</keyword>
<dbReference type="GO" id="GO:0003676">
    <property type="term" value="F:nucleic acid binding"/>
    <property type="evidence" value="ECO:0007669"/>
    <property type="project" value="InterPro"/>
</dbReference>
<dbReference type="EMBL" id="CAJNDS010002213">
    <property type="protein sequence ID" value="CAE7375801.1"/>
    <property type="molecule type" value="Genomic_DNA"/>
</dbReference>
<feature type="compositionally biased region" description="Basic and acidic residues" evidence="2">
    <location>
        <begin position="436"/>
        <end position="457"/>
    </location>
</feature>
<feature type="domain" description="CCHC-type" evidence="3">
    <location>
        <begin position="578"/>
        <end position="592"/>
    </location>
</feature>
<keyword evidence="1" id="KW-0479">Metal-binding</keyword>
<feature type="region of interest" description="Disordered" evidence="2">
    <location>
        <begin position="489"/>
        <end position="530"/>
    </location>
</feature>
<accession>A0A812Q8E1</accession>
<dbReference type="SUPFAM" id="SSF57756">
    <property type="entry name" value="Retrovirus zinc finger-like domains"/>
    <property type="match status" value="1"/>
</dbReference>
<keyword evidence="1" id="KW-0862">Zinc</keyword>
<protein>
    <recommendedName>
        <fullName evidence="3">CCHC-type domain-containing protein</fullName>
    </recommendedName>
</protein>
<dbReference type="InterPro" id="IPR001878">
    <property type="entry name" value="Znf_CCHC"/>
</dbReference>
<feature type="region of interest" description="Disordered" evidence="2">
    <location>
        <begin position="53"/>
        <end position="79"/>
    </location>
</feature>
<name>A0A812Q8E1_9DINO</name>
<feature type="compositionally biased region" description="Low complexity" evidence="2">
    <location>
        <begin position="506"/>
        <end position="520"/>
    </location>
</feature>
<feature type="compositionally biased region" description="Basic and acidic residues" evidence="2">
    <location>
        <begin position="57"/>
        <end position="71"/>
    </location>
</feature>
<feature type="region of interest" description="Disordered" evidence="2">
    <location>
        <begin position="114"/>
        <end position="230"/>
    </location>
</feature>
<evidence type="ECO:0000313" key="4">
    <source>
        <dbReference type="EMBL" id="CAE7375801.1"/>
    </source>
</evidence>
<sequence>MDHPHAASLEFERVEDDSGDESSQTTILVPGAGTAHAWIPSVNGSLRARVHPGVARRPADRQDNWSLRDEESSQASWEDGDGWSWAWSSWASSTWRPDPWGQYLDSNRPGWRGGRANWDEEPASSSSPEGSAVPLPRLLSRYENATEPKPNGPPREVWTEPGAAAAGRPVPRSLQDEIAVARRPPDDGRDPRAPGALVGECQGQVTEEHAADSATEGKGKSQGASKSGEYLRLHSSFPPEFRARPGESWKDYWRGVEFWLASEGSNLPPAVRGSRLMQSMKERAAKIVAHLSVSDVACENGVALIRNEMEKSPIIRLLEHKEVDRKRQKFMRLNRYPGESLESFINRASIYRHENDSCQNYRVGSQFYLGHLLDAARLTRKDQALVKTAAGGLKDEHQVVNAMLELADQLEGQAGYPIGKGEPDLPDEDQFLVQKKGDFVSRREDGHADRRREGDRDRRRHIGGRGKDGRFKRYQKWKQVFHAILEDDSDERDGSWSDKASSRGDPSASETSGEEATSSSPTPPEIPDDQLPAEVYAQEYKAKKRVNELKQMRQFFQKGSNPEKTKAWVKEQQKKEPCFLCGKLGHWSQECPMRKQGTKPHHSVHVTSAGTSSDPAQWDLLQSIAGYTAEAEGHGSGLHGCLVASATYQSSLIDYEAFWSLRELHSSLILDIGCMKSVAGTKWVNQHIQRLKSLGRWMKAVPERESFRFGDGHEVWSEFSFIFEATLLGVRVVLRLSVVPGDCPPLLSKPACTQLGIVIDTENHTVSSRKLRVRRYGMSQTFGRHYALPIAEFEDHMSPIEDPA</sequence>
<feature type="compositionally biased region" description="Basic and acidic residues" evidence="2">
    <location>
        <begin position="206"/>
        <end position="219"/>
    </location>
</feature>
<evidence type="ECO:0000256" key="1">
    <source>
        <dbReference type="PROSITE-ProRule" id="PRU00047"/>
    </source>
</evidence>
<comment type="caution">
    <text evidence="4">The sequence shown here is derived from an EMBL/GenBank/DDBJ whole genome shotgun (WGS) entry which is preliminary data.</text>
</comment>
<evidence type="ECO:0000313" key="5">
    <source>
        <dbReference type="Proteomes" id="UP000604046"/>
    </source>
</evidence>
<dbReference type="AlphaFoldDB" id="A0A812Q8E1"/>
<dbReference type="Gene3D" id="4.10.60.10">
    <property type="entry name" value="Zinc finger, CCHC-type"/>
    <property type="match status" value="1"/>
</dbReference>
<reference evidence="4" key="1">
    <citation type="submission" date="2021-02" db="EMBL/GenBank/DDBJ databases">
        <authorList>
            <person name="Dougan E. K."/>
            <person name="Rhodes N."/>
            <person name="Thang M."/>
            <person name="Chan C."/>
        </authorList>
    </citation>
    <scope>NUCLEOTIDE SEQUENCE</scope>
</reference>
<feature type="compositionally biased region" description="Basic and acidic residues" evidence="2">
    <location>
        <begin position="179"/>
        <end position="192"/>
    </location>
</feature>
<evidence type="ECO:0000259" key="3">
    <source>
        <dbReference type="PROSITE" id="PS50158"/>
    </source>
</evidence>
<feature type="compositionally biased region" description="Basic and acidic residues" evidence="2">
    <location>
        <begin position="492"/>
        <end position="502"/>
    </location>
</feature>
<organism evidence="4 5">
    <name type="scientific">Symbiodinium natans</name>
    <dbReference type="NCBI Taxonomy" id="878477"/>
    <lineage>
        <taxon>Eukaryota</taxon>
        <taxon>Sar</taxon>
        <taxon>Alveolata</taxon>
        <taxon>Dinophyceae</taxon>
        <taxon>Suessiales</taxon>
        <taxon>Symbiodiniaceae</taxon>
        <taxon>Symbiodinium</taxon>
    </lineage>
</organism>
<dbReference type="InterPro" id="IPR036875">
    <property type="entry name" value="Znf_CCHC_sf"/>
</dbReference>
<dbReference type="GO" id="GO:0008270">
    <property type="term" value="F:zinc ion binding"/>
    <property type="evidence" value="ECO:0007669"/>
    <property type="project" value="UniProtKB-KW"/>
</dbReference>
<dbReference type="OrthoDB" id="418030at2759"/>
<dbReference type="Pfam" id="PF00098">
    <property type="entry name" value="zf-CCHC"/>
    <property type="match status" value="1"/>
</dbReference>
<dbReference type="SMART" id="SM00343">
    <property type="entry name" value="ZnF_C2HC"/>
    <property type="match status" value="1"/>
</dbReference>
<feature type="region of interest" description="Disordered" evidence="2">
    <location>
        <begin position="1"/>
        <end position="32"/>
    </location>
</feature>
<evidence type="ECO:0000256" key="2">
    <source>
        <dbReference type="SAM" id="MobiDB-lite"/>
    </source>
</evidence>
<proteinExistence type="predicted"/>
<dbReference type="PROSITE" id="PS50158">
    <property type="entry name" value="ZF_CCHC"/>
    <property type="match status" value="1"/>
</dbReference>